<dbReference type="RefSeq" id="WP_184423875.1">
    <property type="nucleotide sequence ID" value="NZ_BAABLB010000049.1"/>
</dbReference>
<comment type="caution">
    <text evidence="1">The sequence shown here is derived from an EMBL/GenBank/DDBJ whole genome shotgun (WGS) entry which is preliminary data.</text>
</comment>
<accession>A0A7X0NGV1</accession>
<reference evidence="1 2" key="1">
    <citation type="submission" date="2020-08" db="EMBL/GenBank/DDBJ databases">
        <title>Genomic Encyclopedia of Type Strains, Phase IV (KMG-IV): sequencing the most valuable type-strain genomes for metagenomic binning, comparative biology and taxonomic classification.</title>
        <authorList>
            <person name="Goeker M."/>
        </authorList>
    </citation>
    <scope>NUCLEOTIDE SEQUENCE [LARGE SCALE GENOMIC DNA]</scope>
    <source>
        <strain evidence="1 2">DSM 26287</strain>
    </source>
</reference>
<evidence type="ECO:0000313" key="2">
    <source>
        <dbReference type="Proteomes" id="UP000537141"/>
    </source>
</evidence>
<dbReference type="AlphaFoldDB" id="A0A7X0NGV1"/>
<evidence type="ECO:0000313" key="1">
    <source>
        <dbReference type="EMBL" id="MBB6543066.1"/>
    </source>
</evidence>
<keyword evidence="2" id="KW-1185">Reference proteome</keyword>
<protein>
    <submittedName>
        <fullName evidence="1">Uncharacterized protein</fullName>
    </submittedName>
</protein>
<sequence>MKLTQSWKILSISVFISVVFSSAISFQIAKDTLNKEKQFKVVDIQLLSKALMENLEKTIKEEGTELNPEFVKVIAQNEAKKMFQVIARSSGKNEIVIPKSSVIYVPDRYELTEEIAESMGLEGVVVKSLQKQIDEIDSKESD</sequence>
<dbReference type="EMBL" id="JACHHU010000010">
    <property type="protein sequence ID" value="MBB6543066.1"/>
    <property type="molecule type" value="Genomic_DNA"/>
</dbReference>
<dbReference type="Proteomes" id="UP000537141">
    <property type="component" value="Unassembled WGS sequence"/>
</dbReference>
<gene>
    <name evidence="1" type="ORF">HNQ55_001573</name>
</gene>
<organism evidence="1 2">
    <name type="scientific">Thalassotalea piscium</name>
    <dbReference type="NCBI Taxonomy" id="1230533"/>
    <lineage>
        <taxon>Bacteria</taxon>
        <taxon>Pseudomonadati</taxon>
        <taxon>Pseudomonadota</taxon>
        <taxon>Gammaproteobacteria</taxon>
        <taxon>Alteromonadales</taxon>
        <taxon>Colwelliaceae</taxon>
        <taxon>Thalassotalea</taxon>
    </lineage>
</organism>
<name>A0A7X0NGV1_9GAMM</name>
<proteinExistence type="predicted"/>